<evidence type="ECO:0000313" key="2">
    <source>
        <dbReference type="Ensembl" id="ENSSORP00005018401.1"/>
    </source>
</evidence>
<reference evidence="2" key="3">
    <citation type="submission" date="2025-09" db="UniProtKB">
        <authorList>
            <consortium name="Ensembl"/>
        </authorList>
    </citation>
    <scope>IDENTIFICATION</scope>
</reference>
<name>A0A672ZMJ0_9TELE</name>
<protein>
    <submittedName>
        <fullName evidence="2">Matrix metallopeptidase 24</fullName>
    </submittedName>
</protein>
<dbReference type="Proteomes" id="UP000472271">
    <property type="component" value="Chromosome 5"/>
</dbReference>
<feature type="repeat" description="Hemopexin" evidence="1">
    <location>
        <begin position="9"/>
        <end position="59"/>
    </location>
</feature>
<dbReference type="SMART" id="SM00120">
    <property type="entry name" value="HX"/>
    <property type="match status" value="1"/>
</dbReference>
<gene>
    <name evidence="2" type="primary">mmp24</name>
</gene>
<reference evidence="2" key="1">
    <citation type="submission" date="2019-06" db="EMBL/GenBank/DDBJ databases">
        <authorList>
            <consortium name="Wellcome Sanger Institute Data Sharing"/>
        </authorList>
    </citation>
    <scope>NUCLEOTIDE SEQUENCE [LARGE SCALE GENOMIC DNA]</scope>
</reference>
<dbReference type="InterPro" id="IPR036375">
    <property type="entry name" value="Hemopexin-like_dom_sf"/>
</dbReference>
<dbReference type="PROSITE" id="PS51642">
    <property type="entry name" value="HEMOPEXIN_2"/>
    <property type="match status" value="1"/>
</dbReference>
<organism evidence="2 3">
    <name type="scientific">Sphaeramia orbicularis</name>
    <name type="common">orbiculate cardinalfish</name>
    <dbReference type="NCBI Taxonomy" id="375764"/>
    <lineage>
        <taxon>Eukaryota</taxon>
        <taxon>Metazoa</taxon>
        <taxon>Chordata</taxon>
        <taxon>Craniata</taxon>
        <taxon>Vertebrata</taxon>
        <taxon>Euteleostomi</taxon>
        <taxon>Actinopterygii</taxon>
        <taxon>Neopterygii</taxon>
        <taxon>Teleostei</taxon>
        <taxon>Neoteleostei</taxon>
        <taxon>Acanthomorphata</taxon>
        <taxon>Gobiaria</taxon>
        <taxon>Kurtiformes</taxon>
        <taxon>Apogonoidei</taxon>
        <taxon>Apogonidae</taxon>
        <taxon>Apogoninae</taxon>
        <taxon>Sphaeramia</taxon>
    </lineage>
</organism>
<evidence type="ECO:0000256" key="1">
    <source>
        <dbReference type="PROSITE-ProRule" id="PRU01011"/>
    </source>
</evidence>
<accession>A0A672ZMJ0</accession>
<sequence>MPSPSAPLVYGIDTALRWEPVGKTYFFKGDQYWRYNEEKRTLTVEPGYPKSILRDWMGCDQSDMERSGGNGNRGDRQLPLDDKPEVCGCLSELDSFVPVLCHKDLFVKPEGC</sequence>
<dbReference type="Pfam" id="PF00045">
    <property type="entry name" value="Hemopexin"/>
    <property type="match status" value="1"/>
</dbReference>
<dbReference type="InterPro" id="IPR018487">
    <property type="entry name" value="Hemopexin-like_repeat"/>
</dbReference>
<proteinExistence type="predicted"/>
<dbReference type="Gene3D" id="2.110.10.10">
    <property type="entry name" value="Hemopexin-like domain"/>
    <property type="match status" value="1"/>
</dbReference>
<reference evidence="2" key="2">
    <citation type="submission" date="2025-08" db="UniProtKB">
        <authorList>
            <consortium name="Ensembl"/>
        </authorList>
    </citation>
    <scope>IDENTIFICATION</scope>
</reference>
<evidence type="ECO:0000313" key="3">
    <source>
        <dbReference type="Proteomes" id="UP000472271"/>
    </source>
</evidence>
<dbReference type="SUPFAM" id="SSF50923">
    <property type="entry name" value="Hemopexin-like domain"/>
    <property type="match status" value="1"/>
</dbReference>
<keyword evidence="3" id="KW-1185">Reference proteome</keyword>
<dbReference type="Ensembl" id="ENSSORT00005018945.1">
    <property type="protein sequence ID" value="ENSSORP00005018401.1"/>
    <property type="gene ID" value="ENSSORG00005009105.1"/>
</dbReference>
<dbReference type="AlphaFoldDB" id="A0A672ZMJ0"/>